<dbReference type="InterPro" id="IPR029044">
    <property type="entry name" value="Nucleotide-diphossugar_trans"/>
</dbReference>
<protein>
    <submittedName>
        <fullName evidence="2">Putative glycosyltransferase</fullName>
    </submittedName>
</protein>
<evidence type="ECO:0000313" key="2">
    <source>
        <dbReference type="EMBL" id="EON75889.1"/>
    </source>
</evidence>
<comment type="caution">
    <text evidence="2">The sequence shown here is derived from an EMBL/GenBank/DDBJ whole genome shotgun (WGS) entry which is preliminary data.</text>
</comment>
<dbReference type="Proteomes" id="UP000013909">
    <property type="component" value="Unassembled WGS sequence"/>
</dbReference>
<dbReference type="SUPFAM" id="SSF53448">
    <property type="entry name" value="Nucleotide-diphospho-sugar transferases"/>
    <property type="match status" value="1"/>
</dbReference>
<dbReference type="OrthoDB" id="9788101at2"/>
<dbReference type="Gene3D" id="3.90.550.10">
    <property type="entry name" value="Spore Coat Polysaccharide Biosynthesis Protein SpsA, Chain A"/>
    <property type="match status" value="1"/>
</dbReference>
<gene>
    <name evidence="2" type="ORF">ADIS_3646</name>
</gene>
<organism evidence="2 3">
    <name type="scientific">Lunatimonas lonarensis</name>
    <dbReference type="NCBI Taxonomy" id="1232681"/>
    <lineage>
        <taxon>Bacteria</taxon>
        <taxon>Pseudomonadati</taxon>
        <taxon>Bacteroidota</taxon>
        <taxon>Cytophagia</taxon>
        <taxon>Cytophagales</taxon>
        <taxon>Cyclobacteriaceae</taxon>
    </lineage>
</organism>
<sequence>MKLSIITVCYNSDKYIETAINAVLSQSYPNVEYILVDGASTDNTLSLIKRYAEKFPGRINWISEPDKGIYDAMNKGVQMATGDVIGILNSDDLYAHNQVLETVMNAFTNDASLDMVYGNLVYVKQSDTDKQVRKWVSKPYYDRFFEHGHVPPHPTLFLRRHVYEAAGLFNLNYKLAADYEFMLRVFKRFTFRSLYIPEVFVKMRLGGATNKSVKNIKDGNMEIIRSWKQNGFSPPLTLMPRRFAKRIVQFFI</sequence>
<dbReference type="GO" id="GO:0016758">
    <property type="term" value="F:hexosyltransferase activity"/>
    <property type="evidence" value="ECO:0007669"/>
    <property type="project" value="UniProtKB-ARBA"/>
</dbReference>
<dbReference type="PATRIC" id="fig|1288963.3.peg.3637"/>
<dbReference type="PANTHER" id="PTHR22916">
    <property type="entry name" value="GLYCOSYLTRANSFERASE"/>
    <property type="match status" value="1"/>
</dbReference>
<accession>R7ZPD8</accession>
<dbReference type="PANTHER" id="PTHR22916:SF3">
    <property type="entry name" value="UDP-GLCNAC:BETAGAL BETA-1,3-N-ACETYLGLUCOSAMINYLTRANSFERASE-LIKE PROTEIN 1"/>
    <property type="match status" value="1"/>
</dbReference>
<dbReference type="EMBL" id="AQHR01000094">
    <property type="protein sequence ID" value="EON75889.1"/>
    <property type="molecule type" value="Genomic_DNA"/>
</dbReference>
<dbReference type="InterPro" id="IPR001173">
    <property type="entry name" value="Glyco_trans_2-like"/>
</dbReference>
<dbReference type="AlphaFoldDB" id="R7ZPD8"/>
<feature type="domain" description="Glycosyltransferase 2-like" evidence="1">
    <location>
        <begin position="4"/>
        <end position="141"/>
    </location>
</feature>
<dbReference type="Pfam" id="PF00535">
    <property type="entry name" value="Glycos_transf_2"/>
    <property type="match status" value="1"/>
</dbReference>
<dbReference type="STRING" id="1232681.ADIS_3646"/>
<reference evidence="2 3" key="1">
    <citation type="submission" date="2013-02" db="EMBL/GenBank/DDBJ databases">
        <title>A novel strain isolated from Lonar lake, Maharashtra, India.</title>
        <authorList>
            <person name="Singh A."/>
        </authorList>
    </citation>
    <scope>NUCLEOTIDE SEQUENCE [LARGE SCALE GENOMIC DNA]</scope>
    <source>
        <strain evidence="2 3">AK24</strain>
    </source>
</reference>
<name>R7ZPD8_9BACT</name>
<keyword evidence="2" id="KW-0808">Transferase</keyword>
<keyword evidence="3" id="KW-1185">Reference proteome</keyword>
<dbReference type="CDD" id="cd06433">
    <property type="entry name" value="GT_2_WfgS_like"/>
    <property type="match status" value="1"/>
</dbReference>
<dbReference type="RefSeq" id="WP_010855777.1">
    <property type="nucleotide sequence ID" value="NZ_AQHR01000094.1"/>
</dbReference>
<evidence type="ECO:0000259" key="1">
    <source>
        <dbReference type="Pfam" id="PF00535"/>
    </source>
</evidence>
<proteinExistence type="predicted"/>
<evidence type="ECO:0000313" key="3">
    <source>
        <dbReference type="Proteomes" id="UP000013909"/>
    </source>
</evidence>